<comment type="similarity">
    <text evidence="1">Belongs to the cytochrome P450 family.</text>
</comment>
<dbReference type="PRINTS" id="PR00463">
    <property type="entry name" value="EP450I"/>
</dbReference>
<protein>
    <submittedName>
        <fullName evidence="3">Uncharacterized protein</fullName>
    </submittedName>
</protein>
<proteinExistence type="inferred from homology"/>
<evidence type="ECO:0000313" key="3">
    <source>
        <dbReference type="EMBL" id="KYO44055.1"/>
    </source>
</evidence>
<dbReference type="InterPro" id="IPR001128">
    <property type="entry name" value="Cyt_P450"/>
</dbReference>
<keyword evidence="4" id="KW-1185">Reference proteome</keyword>
<dbReference type="STRING" id="8496.A0A151P5Q8"/>
<dbReference type="Proteomes" id="UP000050525">
    <property type="component" value="Unassembled WGS sequence"/>
</dbReference>
<dbReference type="GO" id="GO:0020037">
    <property type="term" value="F:heme binding"/>
    <property type="evidence" value="ECO:0007669"/>
    <property type="project" value="InterPro"/>
</dbReference>
<comment type="caution">
    <text evidence="3">The sequence shown here is derived from an EMBL/GenBank/DDBJ whole genome shotgun (WGS) entry which is preliminary data.</text>
</comment>
<organism evidence="3 4">
    <name type="scientific">Alligator mississippiensis</name>
    <name type="common">American alligator</name>
    <dbReference type="NCBI Taxonomy" id="8496"/>
    <lineage>
        <taxon>Eukaryota</taxon>
        <taxon>Metazoa</taxon>
        <taxon>Chordata</taxon>
        <taxon>Craniata</taxon>
        <taxon>Vertebrata</taxon>
        <taxon>Euteleostomi</taxon>
        <taxon>Archelosauria</taxon>
        <taxon>Archosauria</taxon>
        <taxon>Crocodylia</taxon>
        <taxon>Alligatoridae</taxon>
        <taxon>Alligatorinae</taxon>
        <taxon>Alligator</taxon>
    </lineage>
</organism>
<dbReference type="Pfam" id="PF00067">
    <property type="entry name" value="p450"/>
    <property type="match status" value="1"/>
</dbReference>
<name>A0A151P5Q8_ALLMI</name>
<dbReference type="GO" id="GO:0016705">
    <property type="term" value="F:oxidoreductase activity, acting on paired donors, with incorporation or reduction of molecular oxygen"/>
    <property type="evidence" value="ECO:0007669"/>
    <property type="project" value="InterPro"/>
</dbReference>
<evidence type="ECO:0000256" key="2">
    <source>
        <dbReference type="ARBA" id="ARBA00023004"/>
    </source>
</evidence>
<dbReference type="Gene3D" id="1.10.630.10">
    <property type="entry name" value="Cytochrome P450"/>
    <property type="match status" value="1"/>
</dbReference>
<dbReference type="PANTHER" id="PTHR24299">
    <property type="entry name" value="CYTOCHROME P450 FAMILY 1"/>
    <property type="match status" value="1"/>
</dbReference>
<dbReference type="InterPro" id="IPR002401">
    <property type="entry name" value="Cyt_P450_E_grp-I"/>
</dbReference>
<dbReference type="PANTHER" id="PTHR24299:SF21">
    <property type="entry name" value="OS09G0441600 PROTEIN"/>
    <property type="match status" value="1"/>
</dbReference>
<gene>
    <name evidence="3" type="ORF">Y1Q_0007690</name>
</gene>
<keyword evidence="2" id="KW-0408">Iron</keyword>
<sequence length="110" mass="12335">MKIKNFWNCCNRKDFPPGPRPLPVIGNLHIMDLKRPSRTLLELSETYGPVFSIQMGFTKMVVLSGYEMVKEALVNQADAFADRAQVPAFEELSRGNGDFSLIASHTCSSR</sequence>
<dbReference type="GO" id="GO:0004497">
    <property type="term" value="F:monooxygenase activity"/>
    <property type="evidence" value="ECO:0007669"/>
    <property type="project" value="InterPro"/>
</dbReference>
<evidence type="ECO:0000256" key="1">
    <source>
        <dbReference type="ARBA" id="ARBA00010617"/>
    </source>
</evidence>
<dbReference type="AlphaFoldDB" id="A0A151P5Q8"/>
<accession>A0A151P5Q8</accession>
<dbReference type="SUPFAM" id="SSF48264">
    <property type="entry name" value="Cytochrome P450"/>
    <property type="match status" value="1"/>
</dbReference>
<dbReference type="InterPro" id="IPR036396">
    <property type="entry name" value="Cyt_P450_sf"/>
</dbReference>
<evidence type="ECO:0000313" key="4">
    <source>
        <dbReference type="Proteomes" id="UP000050525"/>
    </source>
</evidence>
<reference evidence="3 4" key="1">
    <citation type="journal article" date="2012" name="Genome Biol.">
        <title>Sequencing three crocodilian genomes to illuminate the evolution of archosaurs and amniotes.</title>
        <authorList>
            <person name="St John J.A."/>
            <person name="Braun E.L."/>
            <person name="Isberg S.R."/>
            <person name="Miles L.G."/>
            <person name="Chong A.Y."/>
            <person name="Gongora J."/>
            <person name="Dalzell P."/>
            <person name="Moran C."/>
            <person name="Bed'hom B."/>
            <person name="Abzhanov A."/>
            <person name="Burgess S.C."/>
            <person name="Cooksey A.M."/>
            <person name="Castoe T.A."/>
            <person name="Crawford N.G."/>
            <person name="Densmore L.D."/>
            <person name="Drew J.C."/>
            <person name="Edwards S.V."/>
            <person name="Faircloth B.C."/>
            <person name="Fujita M.K."/>
            <person name="Greenwold M.J."/>
            <person name="Hoffmann F.G."/>
            <person name="Howard J.M."/>
            <person name="Iguchi T."/>
            <person name="Janes D.E."/>
            <person name="Khan S.Y."/>
            <person name="Kohno S."/>
            <person name="de Koning A.J."/>
            <person name="Lance S.L."/>
            <person name="McCarthy F.M."/>
            <person name="McCormack J.E."/>
            <person name="Merchant M.E."/>
            <person name="Peterson D.G."/>
            <person name="Pollock D.D."/>
            <person name="Pourmand N."/>
            <person name="Raney B.J."/>
            <person name="Roessler K.A."/>
            <person name="Sanford J.R."/>
            <person name="Sawyer R.H."/>
            <person name="Schmidt C.J."/>
            <person name="Triplett E.W."/>
            <person name="Tuberville T.D."/>
            <person name="Venegas-Anaya M."/>
            <person name="Howard J.T."/>
            <person name="Jarvis E.D."/>
            <person name="Guillette L.J.Jr."/>
            <person name="Glenn T.C."/>
            <person name="Green R.E."/>
            <person name="Ray D.A."/>
        </authorList>
    </citation>
    <scope>NUCLEOTIDE SEQUENCE [LARGE SCALE GENOMIC DNA]</scope>
    <source>
        <strain evidence="3">KSC_2009_1</strain>
    </source>
</reference>
<dbReference type="GO" id="GO:0005506">
    <property type="term" value="F:iron ion binding"/>
    <property type="evidence" value="ECO:0007669"/>
    <property type="project" value="InterPro"/>
</dbReference>
<dbReference type="EMBL" id="AKHW03000964">
    <property type="protein sequence ID" value="KYO44055.1"/>
    <property type="molecule type" value="Genomic_DNA"/>
</dbReference>